<evidence type="ECO:0000256" key="2">
    <source>
        <dbReference type="ARBA" id="ARBA00006375"/>
    </source>
</evidence>
<feature type="repeat" description="Solcar" evidence="5">
    <location>
        <begin position="217"/>
        <end position="312"/>
    </location>
</feature>
<dbReference type="InterPro" id="IPR023395">
    <property type="entry name" value="MCP_dom_sf"/>
</dbReference>
<dbReference type="GO" id="GO:0016020">
    <property type="term" value="C:membrane"/>
    <property type="evidence" value="ECO:0007669"/>
    <property type="project" value="UniProtKB-SubCell"/>
</dbReference>
<keyword evidence="3 5" id="KW-0812">Transmembrane</keyword>
<evidence type="ECO:0000313" key="8">
    <source>
        <dbReference type="Proteomes" id="UP000286415"/>
    </source>
</evidence>
<dbReference type="Proteomes" id="UP000286415">
    <property type="component" value="Unassembled WGS sequence"/>
</dbReference>
<keyword evidence="6" id="KW-0813">Transport</keyword>
<evidence type="ECO:0000256" key="5">
    <source>
        <dbReference type="PROSITE-ProRule" id="PRU00282"/>
    </source>
</evidence>
<dbReference type="PROSITE" id="PS50920">
    <property type="entry name" value="SOLCAR"/>
    <property type="match status" value="3"/>
</dbReference>
<feature type="repeat" description="Solcar" evidence="5">
    <location>
        <begin position="6"/>
        <end position="108"/>
    </location>
</feature>
<dbReference type="OrthoDB" id="1924968at2759"/>
<evidence type="ECO:0000313" key="7">
    <source>
        <dbReference type="EMBL" id="KAG5449506.1"/>
    </source>
</evidence>
<dbReference type="InterPro" id="IPR018108">
    <property type="entry name" value="MCP_transmembrane"/>
</dbReference>
<dbReference type="Pfam" id="PF00153">
    <property type="entry name" value="Mito_carr"/>
    <property type="match status" value="3"/>
</dbReference>
<proteinExistence type="inferred from homology"/>
<accession>A0A8T1MKZ0</accession>
<protein>
    <submittedName>
        <fullName evidence="7">Mitochondrial glycine transporter B</fullName>
    </submittedName>
</protein>
<dbReference type="PANTHER" id="PTHR46181:SF3">
    <property type="entry name" value="MITOCHONDRIAL GLYCINE TRANSPORTER"/>
    <property type="match status" value="1"/>
</dbReference>
<sequence>MGERDRSVRSAFQAGCISGVISTIAFQPLDVIRTRLQALMLSGNKNPGLRVVVRSVYHGTTQAGLSSPYNTSLTIGLPRFWTGTVASLWRCVPGIGGYFFFLSMLENLVRRYKGVLTGKLGGLQYVQNFLTGFCARSFVAVALSPLLVAKTQIESGRFVDRSLWGTLCRVHRSASWRGLYSGVFATVARDGPYSGLYFMTYSQVKGKLLPNSNDGALPLPLLGCCAGISAFVATGMTQPADVLRAQRQLMLIPVNAPTQSKAVYRVPSWSQVFRNVCEVDGLTGFWRGFTLRLMRRAGLAMVSWCLYERMSS</sequence>
<dbReference type="EMBL" id="NIRI02000042">
    <property type="protein sequence ID" value="KAG5449506.1"/>
    <property type="molecule type" value="Genomic_DNA"/>
</dbReference>
<reference evidence="7 8" key="1">
    <citation type="journal article" date="2018" name="Biotechnol. Adv.">
        <title>Improved genomic resources and new bioinformatic workflow for the carcinogenic parasite Clonorchis sinensis: Biotechnological implications.</title>
        <authorList>
            <person name="Wang D."/>
            <person name="Korhonen P.K."/>
            <person name="Gasser R.B."/>
            <person name="Young N.D."/>
        </authorList>
    </citation>
    <scope>NUCLEOTIDE SEQUENCE [LARGE SCALE GENOMIC DNA]</scope>
    <source>
        <strain evidence="7">Cs-k2</strain>
    </source>
</reference>
<dbReference type="GO" id="GO:1904983">
    <property type="term" value="P:glycine import into mitochondrion"/>
    <property type="evidence" value="ECO:0007669"/>
    <property type="project" value="TreeGrafter"/>
</dbReference>
<dbReference type="SUPFAM" id="SSF103506">
    <property type="entry name" value="Mitochondrial carrier"/>
    <property type="match status" value="1"/>
</dbReference>
<organism evidence="7 8">
    <name type="scientific">Clonorchis sinensis</name>
    <name type="common">Chinese liver fluke</name>
    <dbReference type="NCBI Taxonomy" id="79923"/>
    <lineage>
        <taxon>Eukaryota</taxon>
        <taxon>Metazoa</taxon>
        <taxon>Spiralia</taxon>
        <taxon>Lophotrochozoa</taxon>
        <taxon>Platyhelminthes</taxon>
        <taxon>Trematoda</taxon>
        <taxon>Digenea</taxon>
        <taxon>Opisthorchiida</taxon>
        <taxon>Opisthorchiata</taxon>
        <taxon>Opisthorchiidae</taxon>
        <taxon>Clonorchis</taxon>
    </lineage>
</organism>
<evidence type="ECO:0000256" key="4">
    <source>
        <dbReference type="ARBA" id="ARBA00023136"/>
    </source>
</evidence>
<keyword evidence="8" id="KW-1185">Reference proteome</keyword>
<dbReference type="AlphaFoldDB" id="A0A8T1MKZ0"/>
<reference evidence="7 8" key="2">
    <citation type="journal article" date="2021" name="Genomics">
        <title>High-quality reference genome for Clonorchis sinensis.</title>
        <authorList>
            <person name="Young N.D."/>
            <person name="Stroehlein A.J."/>
            <person name="Kinkar L."/>
            <person name="Wang T."/>
            <person name="Sohn W.M."/>
            <person name="Chang B.C.H."/>
            <person name="Kaur P."/>
            <person name="Weisz D."/>
            <person name="Dudchenko O."/>
            <person name="Aiden E.L."/>
            <person name="Korhonen P.K."/>
            <person name="Gasser R.B."/>
        </authorList>
    </citation>
    <scope>NUCLEOTIDE SEQUENCE [LARGE SCALE GENOMIC DNA]</scope>
    <source>
        <strain evidence="7">Cs-k2</strain>
    </source>
</reference>
<feature type="repeat" description="Solcar" evidence="5">
    <location>
        <begin position="123"/>
        <end position="207"/>
    </location>
</feature>
<dbReference type="PANTHER" id="PTHR46181">
    <property type="entry name" value="MITOCHONDRIAL GLYCINE TRANSPORTER"/>
    <property type="match status" value="1"/>
</dbReference>
<evidence type="ECO:0000256" key="6">
    <source>
        <dbReference type="RuleBase" id="RU000488"/>
    </source>
</evidence>
<keyword evidence="4 5" id="KW-0472">Membrane</keyword>
<gene>
    <name evidence="7" type="ORF">CSKR_108568</name>
</gene>
<comment type="subcellular location">
    <subcellularLocation>
        <location evidence="1">Membrane</location>
        <topology evidence="1">Multi-pass membrane protein</topology>
    </subcellularLocation>
</comment>
<evidence type="ECO:0000256" key="1">
    <source>
        <dbReference type="ARBA" id="ARBA00004141"/>
    </source>
</evidence>
<dbReference type="GO" id="GO:0005739">
    <property type="term" value="C:mitochondrion"/>
    <property type="evidence" value="ECO:0007669"/>
    <property type="project" value="TreeGrafter"/>
</dbReference>
<comment type="caution">
    <text evidence="7">The sequence shown here is derived from an EMBL/GenBank/DDBJ whole genome shotgun (WGS) entry which is preliminary data.</text>
</comment>
<dbReference type="GO" id="GO:0015187">
    <property type="term" value="F:glycine transmembrane transporter activity"/>
    <property type="evidence" value="ECO:0007669"/>
    <property type="project" value="TreeGrafter"/>
</dbReference>
<comment type="similarity">
    <text evidence="2 6">Belongs to the mitochondrial carrier (TC 2.A.29) family.</text>
</comment>
<dbReference type="Gene3D" id="1.50.40.10">
    <property type="entry name" value="Mitochondrial carrier domain"/>
    <property type="match status" value="1"/>
</dbReference>
<name>A0A8T1MKZ0_CLOSI</name>
<evidence type="ECO:0000256" key="3">
    <source>
        <dbReference type="ARBA" id="ARBA00022692"/>
    </source>
</evidence>